<gene>
    <name evidence="2" type="ORF">NOG11_00445</name>
</gene>
<dbReference type="EMBL" id="JANIBC010000001">
    <property type="protein sequence ID" value="MCQ8183847.1"/>
    <property type="molecule type" value="Genomic_DNA"/>
</dbReference>
<dbReference type="InterPro" id="IPR036388">
    <property type="entry name" value="WH-like_DNA-bd_sf"/>
</dbReference>
<name>A0A9X2L809_9PROT</name>
<dbReference type="InterPro" id="IPR011991">
    <property type="entry name" value="ArsR-like_HTH"/>
</dbReference>
<dbReference type="AlphaFoldDB" id="A0A9X2L809"/>
<dbReference type="InterPro" id="IPR001845">
    <property type="entry name" value="HTH_ArsR_DNA-bd_dom"/>
</dbReference>
<dbReference type="SMART" id="SM00418">
    <property type="entry name" value="HTH_ARSR"/>
    <property type="match status" value="1"/>
</dbReference>
<dbReference type="PRINTS" id="PR00778">
    <property type="entry name" value="HTHARSR"/>
</dbReference>
<dbReference type="Gene3D" id="1.10.10.10">
    <property type="entry name" value="Winged helix-like DNA-binding domain superfamily/Winged helix DNA-binding domain"/>
    <property type="match status" value="1"/>
</dbReference>
<dbReference type="SUPFAM" id="SSF46785">
    <property type="entry name" value="Winged helix' DNA-binding domain"/>
    <property type="match status" value="1"/>
</dbReference>
<keyword evidence="3" id="KW-1185">Reference proteome</keyword>
<sequence>MPAPITHPKIEDVPLAAVLHALSDPVRLSIVALAAEEDGLPCRAFETAIPKSTMSHHWRILREAGIIRQEGRGTSRINSLRREELDARFPGLLGNVLEQYRRESP</sequence>
<organism evidence="2 3">
    <name type="scientific">Parvularcula maris</name>
    <dbReference type="NCBI Taxonomy" id="2965077"/>
    <lineage>
        <taxon>Bacteria</taxon>
        <taxon>Pseudomonadati</taxon>
        <taxon>Pseudomonadota</taxon>
        <taxon>Alphaproteobacteria</taxon>
        <taxon>Parvularculales</taxon>
        <taxon>Parvularculaceae</taxon>
        <taxon>Parvularcula</taxon>
    </lineage>
</organism>
<dbReference type="Pfam" id="PF12840">
    <property type="entry name" value="HTH_20"/>
    <property type="match status" value="1"/>
</dbReference>
<comment type="caution">
    <text evidence="2">The sequence shown here is derived from an EMBL/GenBank/DDBJ whole genome shotgun (WGS) entry which is preliminary data.</text>
</comment>
<dbReference type="InterPro" id="IPR036390">
    <property type="entry name" value="WH_DNA-bd_sf"/>
</dbReference>
<feature type="domain" description="HTH arsR-type" evidence="1">
    <location>
        <begin position="17"/>
        <end position="94"/>
    </location>
</feature>
<dbReference type="GO" id="GO:0003700">
    <property type="term" value="F:DNA-binding transcription factor activity"/>
    <property type="evidence" value="ECO:0007669"/>
    <property type="project" value="InterPro"/>
</dbReference>
<evidence type="ECO:0000313" key="3">
    <source>
        <dbReference type="Proteomes" id="UP001142610"/>
    </source>
</evidence>
<protein>
    <submittedName>
        <fullName evidence="2">Helix-turn-helix domain-containing protein</fullName>
    </submittedName>
</protein>
<evidence type="ECO:0000313" key="2">
    <source>
        <dbReference type="EMBL" id="MCQ8183847.1"/>
    </source>
</evidence>
<accession>A0A9X2L809</accession>
<dbReference type="RefSeq" id="WP_256617650.1">
    <property type="nucleotide sequence ID" value="NZ_JANIBC010000001.1"/>
</dbReference>
<proteinExistence type="predicted"/>
<evidence type="ECO:0000259" key="1">
    <source>
        <dbReference type="SMART" id="SM00418"/>
    </source>
</evidence>
<reference evidence="2" key="1">
    <citation type="submission" date="2022-07" db="EMBL/GenBank/DDBJ databases">
        <title>Parvularcula maris sp. nov., an algicidal bacterium isolated from seawater.</title>
        <authorList>
            <person name="Li F."/>
        </authorList>
    </citation>
    <scope>NUCLEOTIDE SEQUENCE</scope>
    <source>
        <strain evidence="2">BGMRC 0090</strain>
    </source>
</reference>
<dbReference type="Proteomes" id="UP001142610">
    <property type="component" value="Unassembled WGS sequence"/>
</dbReference>
<dbReference type="CDD" id="cd00090">
    <property type="entry name" value="HTH_ARSR"/>
    <property type="match status" value="1"/>
</dbReference>